<evidence type="ECO:0000313" key="4">
    <source>
        <dbReference type="Proteomes" id="UP001594351"/>
    </source>
</evidence>
<dbReference type="PANTHER" id="PTHR43135">
    <property type="entry name" value="ALPHA-D-RIBOSE 1-METHYLPHOSPHONATE 5-TRIPHOSPHATE DIPHOSPHATASE"/>
    <property type="match status" value="1"/>
</dbReference>
<dbReference type="SUPFAM" id="SSF51338">
    <property type="entry name" value="Composite domain of metallo-dependent hydrolases"/>
    <property type="match status" value="1"/>
</dbReference>
<organism evidence="3 4">
    <name type="scientific">candidate division CSSED10-310 bacterium</name>
    <dbReference type="NCBI Taxonomy" id="2855610"/>
    <lineage>
        <taxon>Bacteria</taxon>
        <taxon>Bacteria division CSSED10-310</taxon>
    </lineage>
</organism>
<dbReference type="PANTHER" id="PTHR43135:SF3">
    <property type="entry name" value="ALPHA-D-RIBOSE 1-METHYLPHOSPHONATE 5-TRIPHOSPHATE DIPHOSPHATASE"/>
    <property type="match status" value="1"/>
</dbReference>
<dbReference type="Gene3D" id="3.20.20.140">
    <property type="entry name" value="Metal-dependent hydrolases"/>
    <property type="match status" value="2"/>
</dbReference>
<keyword evidence="4" id="KW-1185">Reference proteome</keyword>
<dbReference type="InterPro" id="IPR013108">
    <property type="entry name" value="Amidohydro_3"/>
</dbReference>
<feature type="domain" description="Amidohydrolase 3" evidence="2">
    <location>
        <begin position="532"/>
        <end position="626"/>
    </location>
</feature>
<dbReference type="InterPro" id="IPR011059">
    <property type="entry name" value="Metal-dep_hydrolase_composite"/>
</dbReference>
<name>A0ABV6Z103_UNCC1</name>
<dbReference type="InterPro" id="IPR032466">
    <property type="entry name" value="Metal_Hydrolase"/>
</dbReference>
<sequence>MQIIGNQLAHNGLFLFQADHQLDLFRFASLVDEFSLRACLIATGHEYKWLKEIKEFGFPLVLPLSFPELGSLEEDPEGLEVPIATLRHWDRAPSGPFWFEQAGISFALTSRGLENINQFRKMLGIALDRGLSPKAARAALTTVPASILGCGDRLGSVESGRIAHFIISDGDPLVPATQIESLWLETRMYYLEKPKDDGDPDNTKTVNNNGNENNKIGPRSNVSSFADKPQPPADNRGPIIQPEKILIKNGMIWTCGPEGIIDNSDLLIENGVIKRVGIELEASPNTLIVDASGKHITPGLIDKHSHAYLTGPVNESTFSSTAEVRISDVIDSESRNIYLHLASGVTSSNLLHGSANTIGGQTAVVKLRWGEPPQGLLFKEAPICIKFALGENVKQSNWGDNYKKRFPQTRMGVEQFIRERFIAARNYQAQQTRIEQQKNKRNVARPVRRDLELEALVQVISGEMPIQCHGYRVDEMLMLMKLAEEYGITIQSFEHGLEGYKIAKELAEHGVGMAIFTDWWAYKFEVYDAIPYNGRLLWENGVLVALKSDSSELARRLNHEAAKMVKYGEISDEQALQLVTINPAKMLGIDTWTGSIEVGKQADIVIWNDNPLSMKARCEQTWIEGKKYFDVNHDELLRQRLVAEHAALIKLAQSPDVTASQDQ</sequence>
<proteinExistence type="predicted"/>
<accession>A0ABV6Z103</accession>
<evidence type="ECO:0000313" key="3">
    <source>
        <dbReference type="EMBL" id="MFC1852144.1"/>
    </source>
</evidence>
<dbReference type="Proteomes" id="UP001594351">
    <property type="component" value="Unassembled WGS sequence"/>
</dbReference>
<evidence type="ECO:0000259" key="2">
    <source>
        <dbReference type="Pfam" id="PF07969"/>
    </source>
</evidence>
<dbReference type="EMBL" id="JBHPBY010000272">
    <property type="protein sequence ID" value="MFC1852144.1"/>
    <property type="molecule type" value="Genomic_DNA"/>
</dbReference>
<gene>
    <name evidence="3" type="ORF">ACFL27_18270</name>
</gene>
<protein>
    <submittedName>
        <fullName evidence="3">Amidohydrolase family protein</fullName>
    </submittedName>
</protein>
<dbReference type="InterPro" id="IPR051781">
    <property type="entry name" value="Metallo-dep_Hydrolase"/>
</dbReference>
<dbReference type="Pfam" id="PF07969">
    <property type="entry name" value="Amidohydro_3"/>
    <property type="match status" value="1"/>
</dbReference>
<evidence type="ECO:0000256" key="1">
    <source>
        <dbReference type="SAM" id="MobiDB-lite"/>
    </source>
</evidence>
<dbReference type="CDD" id="cd01309">
    <property type="entry name" value="Met_dep_hydrolase_C"/>
    <property type="match status" value="1"/>
</dbReference>
<feature type="region of interest" description="Disordered" evidence="1">
    <location>
        <begin position="193"/>
        <end position="239"/>
    </location>
</feature>
<feature type="compositionally biased region" description="Low complexity" evidence="1">
    <location>
        <begin position="203"/>
        <end position="215"/>
    </location>
</feature>
<reference evidence="3 4" key="1">
    <citation type="submission" date="2024-09" db="EMBL/GenBank/DDBJ databases">
        <title>Laminarin stimulates single cell rates of sulfate reduction while oxygen inhibits transcriptomic activity in coastal marine sediment.</title>
        <authorList>
            <person name="Lindsay M."/>
            <person name="Orcutt B."/>
            <person name="Emerson D."/>
            <person name="Stepanauskas R."/>
            <person name="D'Angelo T."/>
        </authorList>
    </citation>
    <scope>NUCLEOTIDE SEQUENCE [LARGE SCALE GENOMIC DNA]</scope>
    <source>
        <strain evidence="3">SAG AM-311-K15</strain>
    </source>
</reference>
<comment type="caution">
    <text evidence="3">The sequence shown here is derived from an EMBL/GenBank/DDBJ whole genome shotgun (WGS) entry which is preliminary data.</text>
</comment>
<dbReference type="SUPFAM" id="SSF51556">
    <property type="entry name" value="Metallo-dependent hydrolases"/>
    <property type="match status" value="1"/>
</dbReference>